<accession>A0A1I4CCW8</accession>
<evidence type="ECO:0000313" key="2">
    <source>
        <dbReference type="Proteomes" id="UP000198915"/>
    </source>
</evidence>
<dbReference type="STRING" id="1884381.SAMN05518846_12015"/>
<protein>
    <submittedName>
        <fullName evidence="1">Uncharacterized protein</fullName>
    </submittedName>
</protein>
<dbReference type="EMBL" id="FORT01000020">
    <property type="protein sequence ID" value="SFK79004.1"/>
    <property type="molecule type" value="Genomic_DNA"/>
</dbReference>
<name>A0A1I4CCW8_9BACL</name>
<organism evidence="1 2">
    <name type="scientific">Brevibacillus centrosporus</name>
    <dbReference type="NCBI Taxonomy" id="54910"/>
    <lineage>
        <taxon>Bacteria</taxon>
        <taxon>Bacillati</taxon>
        <taxon>Bacillota</taxon>
        <taxon>Bacilli</taxon>
        <taxon>Bacillales</taxon>
        <taxon>Paenibacillaceae</taxon>
        <taxon>Brevibacillus</taxon>
    </lineage>
</organism>
<evidence type="ECO:0000313" key="1">
    <source>
        <dbReference type="EMBL" id="SFK79004.1"/>
    </source>
</evidence>
<gene>
    <name evidence="1" type="ORF">SAMN05518846_12015</name>
</gene>
<dbReference type="AlphaFoldDB" id="A0A1I4CCW8"/>
<keyword evidence="2" id="KW-1185">Reference proteome</keyword>
<sequence>MSSVQEKYEEFVEYPKCPNCDSFLLKLSSTLSRCYKCNRVHFIYEY</sequence>
<reference evidence="2" key="1">
    <citation type="submission" date="2016-10" db="EMBL/GenBank/DDBJ databases">
        <authorList>
            <person name="Varghese N."/>
            <person name="Submissions S."/>
        </authorList>
    </citation>
    <scope>NUCLEOTIDE SEQUENCE [LARGE SCALE GENOMIC DNA]</scope>
    <source>
        <strain evidence="2">OK042</strain>
    </source>
</reference>
<dbReference type="Proteomes" id="UP000198915">
    <property type="component" value="Unassembled WGS sequence"/>
</dbReference>
<proteinExistence type="predicted"/>